<dbReference type="NCBIfam" id="TIGR01069">
    <property type="entry name" value="mutS2"/>
    <property type="match status" value="1"/>
</dbReference>
<dbReference type="EMBL" id="DVNM01000028">
    <property type="protein sequence ID" value="HIU69372.1"/>
    <property type="molecule type" value="Genomic_DNA"/>
</dbReference>
<evidence type="ECO:0000256" key="1">
    <source>
        <dbReference type="ARBA" id="ARBA00022722"/>
    </source>
</evidence>
<dbReference type="Pfam" id="PF01713">
    <property type="entry name" value="Smr"/>
    <property type="match status" value="1"/>
</dbReference>
<dbReference type="PANTHER" id="PTHR48466:SF2">
    <property type="entry name" value="OS10G0509000 PROTEIN"/>
    <property type="match status" value="1"/>
</dbReference>
<dbReference type="Proteomes" id="UP000824125">
    <property type="component" value="Unassembled WGS sequence"/>
</dbReference>
<reference evidence="11" key="1">
    <citation type="submission" date="2020-10" db="EMBL/GenBank/DDBJ databases">
        <authorList>
            <person name="Gilroy R."/>
        </authorList>
    </citation>
    <scope>NUCLEOTIDE SEQUENCE</scope>
    <source>
        <strain evidence="11">CHK176-6737</strain>
    </source>
</reference>
<keyword evidence="6 8" id="KW-0694">RNA-binding</keyword>
<dbReference type="EC" id="3.6.4.-" evidence="8"/>
<dbReference type="PANTHER" id="PTHR48466">
    <property type="entry name" value="OS10G0509000 PROTEIN-RELATED"/>
    <property type="match status" value="1"/>
</dbReference>
<dbReference type="GO" id="GO:0019843">
    <property type="term" value="F:rRNA binding"/>
    <property type="evidence" value="ECO:0007669"/>
    <property type="project" value="UniProtKB-UniRule"/>
</dbReference>
<dbReference type="Gene3D" id="3.40.50.300">
    <property type="entry name" value="P-loop containing nucleotide triphosphate hydrolases"/>
    <property type="match status" value="1"/>
</dbReference>
<comment type="caution">
    <text evidence="11">The sequence shown here is derived from an EMBL/GenBank/DDBJ whole genome shotgun (WGS) entry which is preliminary data.</text>
</comment>
<comment type="function">
    <text evidence="8">Acts as a ribosome collision sensor, splitting the ribosome into its 2 subunits. Detects stalled/collided 70S ribosomes which it binds and splits by an ATP-hydrolysis driven conformational change. Acts upstream of the ribosome quality control system (RQC), a ribosome-associated complex that mediates the extraction of incompletely synthesized nascent chains from stalled ribosomes and their subsequent degradation. Probably generates substrates for RQC.</text>
</comment>
<dbReference type="InterPro" id="IPR000432">
    <property type="entry name" value="DNA_mismatch_repair_MutS_C"/>
</dbReference>
<dbReference type="CDD" id="cd03280">
    <property type="entry name" value="ABC_MutS2"/>
    <property type="match status" value="1"/>
</dbReference>
<dbReference type="GO" id="GO:0045910">
    <property type="term" value="P:negative regulation of DNA recombination"/>
    <property type="evidence" value="ECO:0007669"/>
    <property type="project" value="InterPro"/>
</dbReference>
<dbReference type="EC" id="3.1.-.-" evidence="8"/>
<keyword evidence="7 8" id="KW-0238">DNA-binding</keyword>
<dbReference type="GO" id="GO:0043023">
    <property type="term" value="F:ribosomal large subunit binding"/>
    <property type="evidence" value="ECO:0007669"/>
    <property type="project" value="UniProtKB-UniRule"/>
</dbReference>
<keyword evidence="5 8" id="KW-0067">ATP-binding</keyword>
<feature type="region of interest" description="Disordered" evidence="9">
    <location>
        <begin position="688"/>
        <end position="711"/>
    </location>
</feature>
<name>A0A9D1MVK1_9FIRM</name>
<evidence type="ECO:0000256" key="4">
    <source>
        <dbReference type="ARBA" id="ARBA00022801"/>
    </source>
</evidence>
<evidence type="ECO:0000256" key="2">
    <source>
        <dbReference type="ARBA" id="ARBA00022730"/>
    </source>
</evidence>
<dbReference type="AlphaFoldDB" id="A0A9D1MVK1"/>
<feature type="domain" description="Smr" evidence="10">
    <location>
        <begin position="714"/>
        <end position="789"/>
    </location>
</feature>
<comment type="function">
    <text evidence="8">Endonuclease that is involved in the suppression of homologous recombination and thus may have a key role in the control of bacterial genetic diversity.</text>
</comment>
<dbReference type="GO" id="GO:0006298">
    <property type="term" value="P:mismatch repair"/>
    <property type="evidence" value="ECO:0007669"/>
    <property type="project" value="InterPro"/>
</dbReference>
<feature type="region of interest" description="Disordered" evidence="9">
    <location>
        <begin position="534"/>
        <end position="564"/>
    </location>
</feature>
<protein>
    <recommendedName>
        <fullName evidence="8">Endonuclease MutS2</fullName>
        <ecNumber evidence="8">3.1.-.-</ecNumber>
    </recommendedName>
    <alternativeName>
        <fullName evidence="8">Ribosome-associated protein quality control-upstream factor</fullName>
        <shortName evidence="8">RQC-upstream factor</shortName>
        <shortName evidence="8">RqcU</shortName>
        <ecNumber evidence="8">3.6.4.-</ecNumber>
    </alternativeName>
</protein>
<keyword evidence="1 8" id="KW-0540">Nuclease</keyword>
<evidence type="ECO:0000256" key="3">
    <source>
        <dbReference type="ARBA" id="ARBA00022741"/>
    </source>
</evidence>
<feature type="compositionally biased region" description="Basic and acidic residues" evidence="9">
    <location>
        <begin position="548"/>
        <end position="564"/>
    </location>
</feature>
<evidence type="ECO:0000256" key="6">
    <source>
        <dbReference type="ARBA" id="ARBA00022884"/>
    </source>
</evidence>
<keyword evidence="4 8" id="KW-0378">Hydrolase</keyword>
<evidence type="ECO:0000313" key="12">
    <source>
        <dbReference type="Proteomes" id="UP000824125"/>
    </source>
</evidence>
<dbReference type="SMART" id="SM00463">
    <property type="entry name" value="SMR"/>
    <property type="match status" value="1"/>
</dbReference>
<dbReference type="Pfam" id="PF00488">
    <property type="entry name" value="MutS_V"/>
    <property type="match status" value="1"/>
</dbReference>
<dbReference type="SUPFAM" id="SSF52540">
    <property type="entry name" value="P-loop containing nucleoside triphosphate hydrolases"/>
    <property type="match status" value="1"/>
</dbReference>
<comment type="subunit">
    <text evidence="8">Homodimer. Binds to stalled ribosomes, contacting rRNA.</text>
</comment>
<dbReference type="InterPro" id="IPR045076">
    <property type="entry name" value="MutS"/>
</dbReference>
<evidence type="ECO:0000256" key="9">
    <source>
        <dbReference type="SAM" id="MobiDB-lite"/>
    </source>
</evidence>
<keyword evidence="8 11" id="KW-0255">Endonuclease</keyword>
<dbReference type="GO" id="GO:0072344">
    <property type="term" value="P:rescue of stalled ribosome"/>
    <property type="evidence" value="ECO:0007669"/>
    <property type="project" value="UniProtKB-UniRule"/>
</dbReference>
<dbReference type="GO" id="GO:0005524">
    <property type="term" value="F:ATP binding"/>
    <property type="evidence" value="ECO:0007669"/>
    <property type="project" value="UniProtKB-UniRule"/>
</dbReference>
<sequence length="789" mass="85818">MNKNYQILELNSVLQMLRAQTGCADAADAALALTPSSDLAAVEVLLNQTQDAFSLCARFGTPSFSGLQNVNGPLARAAAGGALSAGELLKIAAVLRSFRALCSWRGHCENMTASLTALFDGVTENNYLEGAISKAIVSEEEISDHASDTLFDIRRRIRAKSASVREMLDKMIRSPYYQKYLQEPIVTQRGGRYVVPVKSECRAEVKGLAHDTSASGQTVFVEPAGVVEANNAIKVLEGQERDEISRILYELSAMAGSFADGIRTSYQNAADLDLIFAKARLASQMRAVRPSVNREGVTVLKAARHPLIDPKKVVPIDVSLGETFDTLVITGPNTGGKTVTLKTTGLLTAMAMCGLLIPAGDGSRICVYDRILVDIGDEQSIAQNLSTFSSHMKNIISILKTASDHSLVLIDELGAGTDPAEGAALAVAVIEQLRAQGAQVMATTHYPELKAYALNTPGVTNGACEFDVKTLRPTYRLLIGMPGRSNAFVISRRLGLPESVTERAQALVSDENRQFEGVLENLEKERSVLDREKARTEEMYRRAQSAADKAEASRRRSEQQRENEIQAARNEARRIVEDARRKSAAFLLELEKLKKEQSNTSATELARRARREIKNNLGELQELTDPAERVDFDNADYTLPRPLKKGDQVLVRGLGKAEVVETGAKLTVQAGPLKTRVSEKDVRFLGEKPAEKPSAPVSVHRAVSRGDSSVGSTVDLRGMTAEEAVTALQMYLDRAAMTNLNELTVIHGKGTGVLRRAVADELKHNRLVASYRLGRYGEGETGVTIVELK</sequence>
<comment type="similarity">
    <text evidence="8">Belongs to the DNA mismatch repair MutS family. MutS2 subfamily.</text>
</comment>
<dbReference type="InterPro" id="IPR046893">
    <property type="entry name" value="MSSS"/>
</dbReference>
<dbReference type="InterPro" id="IPR007696">
    <property type="entry name" value="DNA_mismatch_repair_MutS_core"/>
</dbReference>
<dbReference type="SMART" id="SM00534">
    <property type="entry name" value="MUTSac"/>
    <property type="match status" value="1"/>
</dbReference>
<dbReference type="Gene3D" id="3.30.1370.110">
    <property type="match status" value="1"/>
</dbReference>
<feature type="binding site" evidence="8">
    <location>
        <begin position="331"/>
        <end position="338"/>
    </location>
    <ligand>
        <name>ATP</name>
        <dbReference type="ChEBI" id="CHEBI:30616"/>
    </ligand>
</feature>
<gene>
    <name evidence="8" type="primary">mutS2</name>
    <name evidence="8" type="synonym">rqcU</name>
    <name evidence="11" type="ORF">IAD23_05370</name>
</gene>
<dbReference type="SUPFAM" id="SSF48334">
    <property type="entry name" value="DNA repair protein MutS, domain III"/>
    <property type="match status" value="1"/>
</dbReference>
<dbReference type="InterPro" id="IPR036187">
    <property type="entry name" value="DNA_mismatch_repair_MutS_sf"/>
</dbReference>
<organism evidence="11 12">
    <name type="scientific">Candidatus Scybalenecus merdavium</name>
    <dbReference type="NCBI Taxonomy" id="2840939"/>
    <lineage>
        <taxon>Bacteria</taxon>
        <taxon>Bacillati</taxon>
        <taxon>Bacillota</taxon>
        <taxon>Clostridia</taxon>
        <taxon>Eubacteriales</taxon>
        <taxon>Oscillospiraceae</taxon>
        <taxon>Oscillospiraceae incertae sedis</taxon>
        <taxon>Candidatus Scybalenecus</taxon>
    </lineage>
</organism>
<dbReference type="Pfam" id="PF20297">
    <property type="entry name" value="MSSS"/>
    <property type="match status" value="1"/>
</dbReference>
<dbReference type="GO" id="GO:0030983">
    <property type="term" value="F:mismatched DNA binding"/>
    <property type="evidence" value="ECO:0007669"/>
    <property type="project" value="InterPro"/>
</dbReference>
<evidence type="ECO:0000259" key="10">
    <source>
        <dbReference type="PROSITE" id="PS50828"/>
    </source>
</evidence>
<dbReference type="GO" id="GO:0016887">
    <property type="term" value="F:ATP hydrolysis activity"/>
    <property type="evidence" value="ECO:0007669"/>
    <property type="project" value="InterPro"/>
</dbReference>
<evidence type="ECO:0000256" key="8">
    <source>
        <dbReference type="HAMAP-Rule" id="MF_00092"/>
    </source>
</evidence>
<dbReference type="SUPFAM" id="SSF160443">
    <property type="entry name" value="SMR domain-like"/>
    <property type="match status" value="1"/>
</dbReference>
<dbReference type="PIRSF" id="PIRSF005814">
    <property type="entry name" value="MutS_YshD"/>
    <property type="match status" value="1"/>
</dbReference>
<evidence type="ECO:0000256" key="5">
    <source>
        <dbReference type="ARBA" id="ARBA00022840"/>
    </source>
</evidence>
<dbReference type="InterPro" id="IPR027417">
    <property type="entry name" value="P-loop_NTPase"/>
</dbReference>
<evidence type="ECO:0000313" key="11">
    <source>
        <dbReference type="EMBL" id="HIU69372.1"/>
    </source>
</evidence>
<dbReference type="PROSITE" id="PS00486">
    <property type="entry name" value="DNA_MISMATCH_REPAIR_2"/>
    <property type="match status" value="1"/>
</dbReference>
<keyword evidence="2 8" id="KW-0699">rRNA-binding</keyword>
<accession>A0A9D1MVK1</accession>
<dbReference type="InterPro" id="IPR036063">
    <property type="entry name" value="Smr_dom_sf"/>
</dbReference>
<dbReference type="InterPro" id="IPR002625">
    <property type="entry name" value="Smr_dom"/>
</dbReference>
<dbReference type="GO" id="GO:0140664">
    <property type="term" value="F:ATP-dependent DNA damage sensor activity"/>
    <property type="evidence" value="ECO:0007669"/>
    <property type="project" value="InterPro"/>
</dbReference>
<dbReference type="PROSITE" id="PS50828">
    <property type="entry name" value="SMR"/>
    <property type="match status" value="1"/>
</dbReference>
<dbReference type="FunFam" id="3.40.50.300:FF:000830">
    <property type="entry name" value="Endonuclease MutS2"/>
    <property type="match status" value="1"/>
</dbReference>
<proteinExistence type="inferred from homology"/>
<dbReference type="HAMAP" id="MF_00092">
    <property type="entry name" value="MutS2"/>
    <property type="match status" value="1"/>
</dbReference>
<reference evidence="11" key="2">
    <citation type="journal article" date="2021" name="PeerJ">
        <title>Extensive microbial diversity within the chicken gut microbiome revealed by metagenomics and culture.</title>
        <authorList>
            <person name="Gilroy R."/>
            <person name="Ravi A."/>
            <person name="Getino M."/>
            <person name="Pursley I."/>
            <person name="Horton D.L."/>
            <person name="Alikhan N.F."/>
            <person name="Baker D."/>
            <person name="Gharbi K."/>
            <person name="Hall N."/>
            <person name="Watson M."/>
            <person name="Adriaenssens E.M."/>
            <person name="Foster-Nyarko E."/>
            <person name="Jarju S."/>
            <person name="Secka A."/>
            <person name="Antonio M."/>
            <person name="Oren A."/>
            <person name="Chaudhuri R.R."/>
            <person name="La Ragione R."/>
            <person name="Hildebrand F."/>
            <person name="Pallen M.J."/>
        </authorList>
    </citation>
    <scope>NUCLEOTIDE SEQUENCE</scope>
    <source>
        <strain evidence="11">CHK176-6737</strain>
    </source>
</reference>
<dbReference type="SMART" id="SM00533">
    <property type="entry name" value="MUTSd"/>
    <property type="match status" value="1"/>
</dbReference>
<dbReference type="InterPro" id="IPR005747">
    <property type="entry name" value="MutS2"/>
</dbReference>
<keyword evidence="3 8" id="KW-0547">Nucleotide-binding</keyword>
<dbReference type="GO" id="GO:0004519">
    <property type="term" value="F:endonuclease activity"/>
    <property type="evidence" value="ECO:0007669"/>
    <property type="project" value="UniProtKB-UniRule"/>
</dbReference>
<evidence type="ECO:0000256" key="7">
    <source>
        <dbReference type="ARBA" id="ARBA00023125"/>
    </source>
</evidence>